<evidence type="ECO:0000313" key="3">
    <source>
        <dbReference type="Proteomes" id="UP000001058"/>
    </source>
</evidence>
<proteinExistence type="predicted"/>
<dbReference type="eggNOG" id="ENOG502SCGQ">
    <property type="taxonomic scope" value="Eukaryota"/>
</dbReference>
<dbReference type="RefSeq" id="XP_002959848.1">
    <property type="nucleotide sequence ID" value="XM_002959802.1"/>
</dbReference>
<dbReference type="KEGG" id="vcn:VOLCADRAFT_127280"/>
<gene>
    <name evidence="2" type="primary">lzy1b-2</name>
    <name evidence="2" type="ORF">VOLCADRAFT_127280</name>
</gene>
<evidence type="ECO:0000256" key="1">
    <source>
        <dbReference type="SAM" id="SignalP"/>
    </source>
</evidence>
<dbReference type="PANTHER" id="PTHR37475:SF1">
    <property type="entry name" value="ZYGOTE-SPECIFIC PROTEIN"/>
    <property type="match status" value="1"/>
</dbReference>
<reference evidence="2 3" key="1">
    <citation type="journal article" date="2010" name="Science">
        <title>Genomic analysis of organismal complexity in the multicellular green alga Volvox carteri.</title>
        <authorList>
            <person name="Prochnik S.E."/>
            <person name="Umen J."/>
            <person name="Nedelcu A.M."/>
            <person name="Hallmann A."/>
            <person name="Miller S.M."/>
            <person name="Nishii I."/>
            <person name="Ferris P."/>
            <person name="Kuo A."/>
            <person name="Mitros T."/>
            <person name="Fritz-Laylin L.K."/>
            <person name="Hellsten U."/>
            <person name="Chapman J."/>
            <person name="Simakov O."/>
            <person name="Rensing S.A."/>
            <person name="Terry A."/>
            <person name="Pangilinan J."/>
            <person name="Kapitonov V."/>
            <person name="Jurka J."/>
            <person name="Salamov A."/>
            <person name="Shapiro H."/>
            <person name="Schmutz J."/>
            <person name="Grimwood J."/>
            <person name="Lindquist E."/>
            <person name="Lucas S."/>
            <person name="Grigoriev I.V."/>
            <person name="Schmitt R."/>
            <person name="Kirk D."/>
            <person name="Rokhsar D.S."/>
        </authorList>
    </citation>
    <scope>NUCLEOTIDE SEQUENCE [LARGE SCALE GENOMIC DNA]</scope>
    <source>
        <strain evidence="3">f. Nagariensis / Eve</strain>
    </source>
</reference>
<keyword evidence="3" id="KW-1185">Reference proteome</keyword>
<dbReference type="Proteomes" id="UP000001058">
    <property type="component" value="Unassembled WGS sequence"/>
</dbReference>
<accession>D8UMG2</accession>
<sequence length="90" mass="8742">MRFLFVAKIVLFAAVLAAVTGSAAAGPIAYGICQSGCNAIAVACYASAGLTFGAVTAGRCIGAPAAAIACNLALGKCMMCCIAAGFAPTF</sequence>
<dbReference type="STRING" id="3068.D8UMG2"/>
<dbReference type="PANTHER" id="PTHR37475">
    <property type="entry name" value="ZYGOTE-SPECIFIC CLASS V COPY B GENE PROTEIN"/>
    <property type="match status" value="1"/>
</dbReference>
<organism evidence="3">
    <name type="scientific">Volvox carteri f. nagariensis</name>
    <dbReference type="NCBI Taxonomy" id="3068"/>
    <lineage>
        <taxon>Eukaryota</taxon>
        <taxon>Viridiplantae</taxon>
        <taxon>Chlorophyta</taxon>
        <taxon>core chlorophytes</taxon>
        <taxon>Chlorophyceae</taxon>
        <taxon>CS clade</taxon>
        <taxon>Chlamydomonadales</taxon>
        <taxon>Volvocaceae</taxon>
        <taxon>Volvox</taxon>
    </lineage>
</organism>
<evidence type="ECO:0000313" key="2">
    <source>
        <dbReference type="EMBL" id="EFJ39086.1"/>
    </source>
</evidence>
<dbReference type="AlphaFoldDB" id="D8UMG2"/>
<dbReference type="EMBL" id="GL379099">
    <property type="protein sequence ID" value="EFJ39086.1"/>
    <property type="molecule type" value="Genomic_DNA"/>
</dbReference>
<name>D8UMG2_VOLCA</name>
<keyword evidence="1" id="KW-0732">Signal</keyword>
<feature type="chain" id="PRO_5003124640" evidence="1">
    <location>
        <begin position="26"/>
        <end position="90"/>
    </location>
</feature>
<dbReference type="InParanoid" id="D8UMG2"/>
<dbReference type="GeneID" id="9679380"/>
<protein>
    <submittedName>
        <fullName evidence="2">Uncharacterized protein lzy1b-2</fullName>
    </submittedName>
</protein>
<feature type="signal peptide" evidence="1">
    <location>
        <begin position="1"/>
        <end position="25"/>
    </location>
</feature>